<protein>
    <recommendedName>
        <fullName evidence="1">Glycosyltransferase 2-like domain-containing protein</fullName>
    </recommendedName>
</protein>
<evidence type="ECO:0000259" key="1">
    <source>
        <dbReference type="Pfam" id="PF00535"/>
    </source>
</evidence>
<dbReference type="InterPro" id="IPR029044">
    <property type="entry name" value="Nucleotide-diphossugar_trans"/>
</dbReference>
<dbReference type="Pfam" id="PF00535">
    <property type="entry name" value="Glycos_transf_2"/>
    <property type="match status" value="1"/>
</dbReference>
<dbReference type="SUPFAM" id="SSF53448">
    <property type="entry name" value="Nucleotide-diphospho-sugar transferases"/>
    <property type="match status" value="1"/>
</dbReference>
<reference evidence="2 3" key="1">
    <citation type="journal article" date="2016" name="Nat. Commun.">
        <title>Thousands of microbial genomes shed light on interconnected biogeochemical processes in an aquifer system.</title>
        <authorList>
            <person name="Anantharaman K."/>
            <person name="Brown C.T."/>
            <person name="Hug L.A."/>
            <person name="Sharon I."/>
            <person name="Castelle C.J."/>
            <person name="Probst A.J."/>
            <person name="Thomas B.C."/>
            <person name="Singh A."/>
            <person name="Wilkins M.J."/>
            <person name="Karaoz U."/>
            <person name="Brodie E.L."/>
            <person name="Williams K.H."/>
            <person name="Hubbard S.S."/>
            <person name="Banfield J.F."/>
        </authorList>
    </citation>
    <scope>NUCLEOTIDE SEQUENCE [LARGE SCALE GENOMIC DNA]</scope>
</reference>
<dbReference type="InterPro" id="IPR001173">
    <property type="entry name" value="Glyco_trans_2-like"/>
</dbReference>
<accession>A0A1F6NXL3</accession>
<organism evidence="2 3">
    <name type="scientific">Candidatus Magasanikbacteria bacterium RIFOXYC2_FULL_42_28</name>
    <dbReference type="NCBI Taxonomy" id="1798704"/>
    <lineage>
        <taxon>Bacteria</taxon>
        <taxon>Candidatus Magasanikiibacteriota</taxon>
    </lineage>
</organism>
<proteinExistence type="predicted"/>
<sequence>MPKLTISLVVHNGENYIQFIISSLKLQTFKDWELIIIDNASTDQTVELLELGLKDSGITYRIIRNSENFGFAVGHNQAFAEVKTPYFLLLNADMYLMPDVLERMTAFMDMHQDAGAVAPRLMRWDFERARLAFNGNLLNNFEVAQTGFTSQIDAIGVRLFRNRRAVEWQTRQTWATDSESKAVREMYGLPILEVFGVSGALAMLRKSLIDKILLPGNNLFDPTYHSYKEDLDLAYRLRNAGFVSYVLLDAVAYHDRTGAGPKEMGDYAALKNKTNQPYFVSYHSYKNHLRTLYKNEYWENILRDFPFIFWYEFKKFIYLLFTNPKVVINGWGDIIRNWKYTKEARHAVVSSRHLHWQGIRRWFL</sequence>
<dbReference type="PANTHER" id="PTHR43685:SF11">
    <property type="entry name" value="GLYCOSYLTRANSFERASE TAGX-RELATED"/>
    <property type="match status" value="1"/>
</dbReference>
<gene>
    <name evidence="2" type="ORF">A3J93_00945</name>
</gene>
<dbReference type="PANTHER" id="PTHR43685">
    <property type="entry name" value="GLYCOSYLTRANSFERASE"/>
    <property type="match status" value="1"/>
</dbReference>
<feature type="domain" description="Glycosyltransferase 2-like" evidence="1">
    <location>
        <begin position="8"/>
        <end position="122"/>
    </location>
</feature>
<dbReference type="Proteomes" id="UP000177907">
    <property type="component" value="Unassembled WGS sequence"/>
</dbReference>
<dbReference type="EMBL" id="MFQZ01000001">
    <property type="protein sequence ID" value="OGH88646.1"/>
    <property type="molecule type" value="Genomic_DNA"/>
</dbReference>
<evidence type="ECO:0000313" key="3">
    <source>
        <dbReference type="Proteomes" id="UP000177907"/>
    </source>
</evidence>
<dbReference type="AlphaFoldDB" id="A0A1F6NXL3"/>
<comment type="caution">
    <text evidence="2">The sequence shown here is derived from an EMBL/GenBank/DDBJ whole genome shotgun (WGS) entry which is preliminary data.</text>
</comment>
<dbReference type="Gene3D" id="3.90.550.10">
    <property type="entry name" value="Spore Coat Polysaccharide Biosynthesis Protein SpsA, Chain A"/>
    <property type="match status" value="1"/>
</dbReference>
<evidence type="ECO:0000313" key="2">
    <source>
        <dbReference type="EMBL" id="OGH88646.1"/>
    </source>
</evidence>
<dbReference type="STRING" id="1798704.A3J93_00945"/>
<name>A0A1F6NXL3_9BACT</name>
<dbReference type="InterPro" id="IPR050834">
    <property type="entry name" value="Glycosyltransf_2"/>
</dbReference>